<sequence>MTHPYSVGPYTPGHPWYYLLGGEVLSPKVIRFEAKLNGYQGYRANEILAIAALAEPQRTRRLRQIREEVLLTLRADISRYREVVRELHRHRKETEGRSVPSCSAPVHTSVSLKHNHIYNDFAHLLLLDSIPEQIDLFHYED</sequence>
<dbReference type="EMBL" id="CP020330">
    <property type="protein sequence ID" value="AQZ50868.1"/>
    <property type="molecule type" value="Genomic_DNA"/>
</dbReference>
<organism evidence="1 2">
    <name type="scientific">Martelella mediterranea DSM 17316</name>
    <dbReference type="NCBI Taxonomy" id="1122214"/>
    <lineage>
        <taxon>Bacteria</taxon>
        <taxon>Pseudomonadati</taxon>
        <taxon>Pseudomonadota</taxon>
        <taxon>Alphaproteobacteria</taxon>
        <taxon>Hyphomicrobiales</taxon>
        <taxon>Aurantimonadaceae</taxon>
        <taxon>Martelella</taxon>
    </lineage>
</organism>
<dbReference type="AlphaFoldDB" id="A0A1U9YZM6"/>
<dbReference type="RefSeq" id="WP_155122049.1">
    <property type="nucleotide sequence ID" value="NZ_AQWH01000062.1"/>
</dbReference>
<gene>
    <name evidence="1" type="ORF">Mame_01515</name>
</gene>
<dbReference type="OrthoDB" id="7619538at2"/>
<keyword evidence="2" id="KW-1185">Reference proteome</keyword>
<dbReference type="Proteomes" id="UP000191135">
    <property type="component" value="Chromosome"/>
</dbReference>
<evidence type="ECO:0000313" key="2">
    <source>
        <dbReference type="Proteomes" id="UP000191135"/>
    </source>
</evidence>
<dbReference type="KEGG" id="mmed:Mame_01515"/>
<accession>A0A1U9YZM6</accession>
<evidence type="ECO:0000313" key="1">
    <source>
        <dbReference type="EMBL" id="AQZ50868.1"/>
    </source>
</evidence>
<dbReference type="STRING" id="1122214.Mame_01515"/>
<protein>
    <submittedName>
        <fullName evidence="1">Uncharacterized protein</fullName>
    </submittedName>
</protein>
<reference evidence="1 2" key="1">
    <citation type="submission" date="2017-03" db="EMBL/GenBank/DDBJ databases">
        <title>Foreign affairs: Plasmid Transfer between Roseobacters and Rhizobia.</title>
        <authorList>
            <person name="Bartling P."/>
            <person name="Bunk B."/>
            <person name="Overmann J."/>
            <person name="Brinkmann H."/>
            <person name="Petersen J."/>
        </authorList>
    </citation>
    <scope>NUCLEOTIDE SEQUENCE [LARGE SCALE GENOMIC DNA]</scope>
    <source>
        <strain evidence="1 2">MACL11</strain>
    </source>
</reference>
<name>A0A1U9YZM6_9HYPH</name>
<proteinExistence type="predicted"/>